<feature type="non-terminal residue" evidence="2">
    <location>
        <position position="62"/>
    </location>
</feature>
<reference evidence="2" key="2">
    <citation type="submission" date="2023-05" db="EMBL/GenBank/DDBJ databases">
        <authorList>
            <person name="Fouks B."/>
        </authorList>
    </citation>
    <scope>NUCLEOTIDE SEQUENCE</scope>
    <source>
        <strain evidence="2">Stay&amp;Tobe</strain>
        <tissue evidence="2">Testes</tissue>
    </source>
</reference>
<organism evidence="2 3">
    <name type="scientific">Diploptera punctata</name>
    <name type="common">Pacific beetle cockroach</name>
    <dbReference type="NCBI Taxonomy" id="6984"/>
    <lineage>
        <taxon>Eukaryota</taxon>
        <taxon>Metazoa</taxon>
        <taxon>Ecdysozoa</taxon>
        <taxon>Arthropoda</taxon>
        <taxon>Hexapoda</taxon>
        <taxon>Insecta</taxon>
        <taxon>Pterygota</taxon>
        <taxon>Neoptera</taxon>
        <taxon>Polyneoptera</taxon>
        <taxon>Dictyoptera</taxon>
        <taxon>Blattodea</taxon>
        <taxon>Blaberoidea</taxon>
        <taxon>Blaberidae</taxon>
        <taxon>Diplopterinae</taxon>
        <taxon>Diploptera</taxon>
    </lineage>
</organism>
<keyword evidence="3" id="KW-1185">Reference proteome</keyword>
<proteinExistence type="predicted"/>
<evidence type="ECO:0000256" key="1">
    <source>
        <dbReference type="SAM" id="MobiDB-lite"/>
    </source>
</evidence>
<name>A0AAD8EHC0_DIPPU</name>
<accession>A0AAD8EHC0</accession>
<comment type="caution">
    <text evidence="2">The sequence shown here is derived from an EMBL/GenBank/DDBJ whole genome shotgun (WGS) entry which is preliminary data.</text>
</comment>
<feature type="non-terminal residue" evidence="2">
    <location>
        <position position="1"/>
    </location>
</feature>
<evidence type="ECO:0000313" key="3">
    <source>
        <dbReference type="Proteomes" id="UP001233999"/>
    </source>
</evidence>
<feature type="region of interest" description="Disordered" evidence="1">
    <location>
        <begin position="1"/>
        <end position="42"/>
    </location>
</feature>
<dbReference type="Proteomes" id="UP001233999">
    <property type="component" value="Unassembled WGS sequence"/>
</dbReference>
<gene>
    <name evidence="2" type="ORF">L9F63_017187</name>
</gene>
<dbReference type="EMBL" id="JASPKZ010004927">
    <property type="protein sequence ID" value="KAJ9589602.1"/>
    <property type="molecule type" value="Genomic_DNA"/>
</dbReference>
<sequence length="62" mass="6921">SSMADFPGYQQEGPRSKSKKTRGSHIQSQGEEESSSRYGPIGPFRSPVHYMLQVQAVFPTTF</sequence>
<protein>
    <submittedName>
        <fullName evidence="2">Uncharacterized protein</fullName>
    </submittedName>
</protein>
<dbReference type="AlphaFoldDB" id="A0AAD8EHC0"/>
<evidence type="ECO:0000313" key="2">
    <source>
        <dbReference type="EMBL" id="KAJ9589602.1"/>
    </source>
</evidence>
<reference evidence="2" key="1">
    <citation type="journal article" date="2023" name="IScience">
        <title>Live-bearing cockroach genome reveals convergent evolutionary mechanisms linked to viviparity in insects and beyond.</title>
        <authorList>
            <person name="Fouks B."/>
            <person name="Harrison M.C."/>
            <person name="Mikhailova A.A."/>
            <person name="Marchal E."/>
            <person name="English S."/>
            <person name="Carruthers M."/>
            <person name="Jennings E.C."/>
            <person name="Chiamaka E.L."/>
            <person name="Frigard R.A."/>
            <person name="Pippel M."/>
            <person name="Attardo G.M."/>
            <person name="Benoit J.B."/>
            <person name="Bornberg-Bauer E."/>
            <person name="Tobe S.S."/>
        </authorList>
    </citation>
    <scope>NUCLEOTIDE SEQUENCE</scope>
    <source>
        <strain evidence="2">Stay&amp;Tobe</strain>
    </source>
</reference>